<accession>A0A6J5STV0</accession>
<evidence type="ECO:0000313" key="1">
    <source>
        <dbReference type="EMBL" id="CAB4139681.1"/>
    </source>
</evidence>
<dbReference type="EMBL" id="LR796365">
    <property type="protein sequence ID" value="CAB4139681.1"/>
    <property type="molecule type" value="Genomic_DNA"/>
</dbReference>
<reference evidence="2" key="1">
    <citation type="submission" date="2020-05" db="EMBL/GenBank/DDBJ databases">
        <authorList>
            <person name="Chiriac C."/>
            <person name="Salcher M."/>
            <person name="Ghai R."/>
            <person name="Kavagutti S V."/>
        </authorList>
    </citation>
    <scope>NUCLEOTIDE SEQUENCE</scope>
</reference>
<proteinExistence type="predicted"/>
<dbReference type="EMBL" id="LR797466">
    <property type="protein sequence ID" value="CAB4218893.1"/>
    <property type="molecule type" value="Genomic_DNA"/>
</dbReference>
<gene>
    <name evidence="2" type="ORF">UFOVP1607_49</name>
    <name evidence="1" type="ORF">UFOVP352_13</name>
</gene>
<protein>
    <submittedName>
        <fullName evidence="2">Uncharacterized protein</fullName>
    </submittedName>
</protein>
<evidence type="ECO:0000313" key="2">
    <source>
        <dbReference type="EMBL" id="CAB4218893.1"/>
    </source>
</evidence>
<organism evidence="2">
    <name type="scientific">uncultured Caudovirales phage</name>
    <dbReference type="NCBI Taxonomy" id="2100421"/>
    <lineage>
        <taxon>Viruses</taxon>
        <taxon>Duplodnaviria</taxon>
        <taxon>Heunggongvirae</taxon>
        <taxon>Uroviricota</taxon>
        <taxon>Caudoviricetes</taxon>
        <taxon>Peduoviridae</taxon>
        <taxon>Maltschvirus</taxon>
        <taxon>Maltschvirus maltsch</taxon>
    </lineage>
</organism>
<sequence>MAIIIKNLVQPKQLEAAQTDQYIAQNCKTRIDKFTLTNTSGSNVVVSVNLIPSPASASAANAILFARTIAPSECYTCPELVSHILEPNAKISTLASAASSITINVSGVEIT</sequence>
<name>A0A6J5STV0_9CAUD</name>